<organism evidence="3 4">
    <name type="scientific">Nelumbo nucifera</name>
    <name type="common">Sacred lotus</name>
    <dbReference type="NCBI Taxonomy" id="4432"/>
    <lineage>
        <taxon>Eukaryota</taxon>
        <taxon>Viridiplantae</taxon>
        <taxon>Streptophyta</taxon>
        <taxon>Embryophyta</taxon>
        <taxon>Tracheophyta</taxon>
        <taxon>Spermatophyta</taxon>
        <taxon>Magnoliopsida</taxon>
        <taxon>Proteales</taxon>
        <taxon>Nelumbonaceae</taxon>
        <taxon>Nelumbo</taxon>
    </lineage>
</organism>
<feature type="domain" description="Cupin type-1" evidence="2">
    <location>
        <begin position="137"/>
        <end position="193"/>
    </location>
</feature>
<accession>A0A822XEJ2</accession>
<evidence type="ECO:0000313" key="4">
    <source>
        <dbReference type="Proteomes" id="UP000607653"/>
    </source>
</evidence>
<gene>
    <name evidence="3" type="ORF">HUJ06_021327</name>
</gene>
<feature type="region of interest" description="Disordered" evidence="1">
    <location>
        <begin position="45"/>
        <end position="148"/>
    </location>
</feature>
<dbReference type="InterPro" id="IPR006045">
    <property type="entry name" value="Cupin_1"/>
</dbReference>
<comment type="caution">
    <text evidence="3">The sequence shown here is derived from an EMBL/GenBank/DDBJ whole genome shotgun (WGS) entry which is preliminary data.</text>
</comment>
<feature type="compositionally biased region" description="Basic and acidic residues" evidence="1">
    <location>
        <begin position="129"/>
        <end position="148"/>
    </location>
</feature>
<dbReference type="EMBL" id="DUZY01000001">
    <property type="protein sequence ID" value="DAD19864.1"/>
    <property type="molecule type" value="Genomic_DNA"/>
</dbReference>
<dbReference type="AlphaFoldDB" id="A0A822XEJ2"/>
<sequence length="201" mass="23020">MHVILSYTIQLNLCYDLRACNPRTGRGVLGLSIPGCPETFQLFQQDEQSEEEGCRSQRSEDEGSSSQRSKDQGGKSQQSEDQDSRRQKSGEQYSRSQQSEDQDSRRHKSESRSQGSKSQQSEHQSSTSRKSEDQHCRSPRSEDFHQQPRFFKEGDILMVPNGVSYWVYNDGDTPLVAIAVIDTRNNFNQLDRKVRVSKLTH</sequence>
<dbReference type="InterPro" id="IPR014710">
    <property type="entry name" value="RmlC-like_jellyroll"/>
</dbReference>
<protein>
    <recommendedName>
        <fullName evidence="2">Cupin type-1 domain-containing protein</fullName>
    </recommendedName>
</protein>
<evidence type="ECO:0000259" key="2">
    <source>
        <dbReference type="Pfam" id="PF00190"/>
    </source>
</evidence>
<dbReference type="Pfam" id="PF00190">
    <property type="entry name" value="Cupin_1"/>
    <property type="match status" value="1"/>
</dbReference>
<evidence type="ECO:0000313" key="3">
    <source>
        <dbReference type="EMBL" id="DAD19864.1"/>
    </source>
</evidence>
<dbReference type="InterPro" id="IPR011051">
    <property type="entry name" value="RmlC_Cupin_sf"/>
</dbReference>
<proteinExistence type="predicted"/>
<feature type="compositionally biased region" description="Basic and acidic residues" evidence="1">
    <location>
        <begin position="52"/>
        <end position="61"/>
    </location>
</feature>
<name>A0A822XEJ2_NELNU</name>
<dbReference type="Gene3D" id="2.60.120.10">
    <property type="entry name" value="Jelly Rolls"/>
    <property type="match status" value="2"/>
</dbReference>
<dbReference type="Proteomes" id="UP000607653">
    <property type="component" value="Unassembled WGS sequence"/>
</dbReference>
<dbReference type="SUPFAM" id="SSF51182">
    <property type="entry name" value="RmlC-like cupins"/>
    <property type="match status" value="1"/>
</dbReference>
<evidence type="ECO:0000256" key="1">
    <source>
        <dbReference type="SAM" id="MobiDB-lite"/>
    </source>
</evidence>
<reference evidence="3 4" key="1">
    <citation type="journal article" date="2020" name="Mol. Biol. Evol.">
        <title>Distinct Expression and Methylation Patterns for Genes with Different Fates following a Single Whole-Genome Duplication in Flowering Plants.</title>
        <authorList>
            <person name="Shi T."/>
            <person name="Rahmani R.S."/>
            <person name="Gugger P.F."/>
            <person name="Wang M."/>
            <person name="Li H."/>
            <person name="Zhang Y."/>
            <person name="Li Z."/>
            <person name="Wang Q."/>
            <person name="Van de Peer Y."/>
            <person name="Marchal K."/>
            <person name="Chen J."/>
        </authorList>
    </citation>
    <scope>NUCLEOTIDE SEQUENCE [LARGE SCALE GENOMIC DNA]</scope>
    <source>
        <tissue evidence="3">Leaf</tissue>
    </source>
</reference>
<feature type="compositionally biased region" description="Polar residues" evidence="1">
    <location>
        <begin position="112"/>
        <end position="128"/>
    </location>
</feature>
<keyword evidence="4" id="KW-1185">Reference proteome</keyword>